<keyword evidence="2" id="KW-0150">Chloroplast</keyword>
<dbReference type="PROSITE" id="PS51295">
    <property type="entry name" value="CRM"/>
    <property type="match status" value="2"/>
</dbReference>
<feature type="compositionally biased region" description="Polar residues" evidence="12">
    <location>
        <begin position="194"/>
        <end position="208"/>
    </location>
</feature>
<gene>
    <name evidence="14" type="ORF">SI7747_09012546</name>
</gene>
<evidence type="ECO:0000259" key="13">
    <source>
        <dbReference type="PROSITE" id="PS51295"/>
    </source>
</evidence>
<evidence type="ECO:0000256" key="3">
    <source>
        <dbReference type="ARBA" id="ARBA00022640"/>
    </source>
</evidence>
<feature type="domain" description="CRM" evidence="13">
    <location>
        <begin position="67"/>
        <end position="161"/>
    </location>
</feature>
<evidence type="ECO:0000256" key="7">
    <source>
        <dbReference type="ARBA" id="ARBA00022946"/>
    </source>
</evidence>
<dbReference type="FunFam" id="3.30.110.60:FF:000003">
    <property type="entry name" value="CRM-domain containing factor CFM3B, chloroplastic"/>
    <property type="match status" value="1"/>
</dbReference>
<dbReference type="GO" id="GO:0003729">
    <property type="term" value="F:mRNA binding"/>
    <property type="evidence" value="ECO:0007669"/>
    <property type="project" value="InterPro"/>
</dbReference>
<dbReference type="EMBL" id="LR743596">
    <property type="protein sequence ID" value="CAA2626860.1"/>
    <property type="molecule type" value="Genomic_DNA"/>
</dbReference>
<comment type="subcellular location">
    <subcellularLocation>
        <location evidence="1">Plastid</location>
        <location evidence="1">Chloroplast</location>
    </subcellularLocation>
</comment>
<feature type="domain" description="CRM" evidence="13">
    <location>
        <begin position="468"/>
        <end position="568"/>
    </location>
</feature>
<dbReference type="InterPro" id="IPR001890">
    <property type="entry name" value="RNA-binding_CRM"/>
</dbReference>
<dbReference type="SUPFAM" id="SSF75471">
    <property type="entry name" value="YhbY-like"/>
    <property type="match status" value="3"/>
</dbReference>
<evidence type="ECO:0000256" key="1">
    <source>
        <dbReference type="ARBA" id="ARBA00004229"/>
    </source>
</evidence>
<dbReference type="PANTHER" id="PTHR31846">
    <property type="entry name" value="CRS1 / YHBY (CRM) DOMAIN-CONTAINING PROTEIN"/>
    <property type="match status" value="1"/>
</dbReference>
<dbReference type="GO" id="GO:0006397">
    <property type="term" value="P:mRNA processing"/>
    <property type="evidence" value="ECO:0007669"/>
    <property type="project" value="UniProtKB-KW"/>
</dbReference>
<dbReference type="Proteomes" id="UP001189122">
    <property type="component" value="Unassembled WGS sequence"/>
</dbReference>
<dbReference type="Pfam" id="PF01985">
    <property type="entry name" value="CRS1_YhbY"/>
    <property type="match status" value="3"/>
</dbReference>
<evidence type="ECO:0000256" key="12">
    <source>
        <dbReference type="SAM" id="MobiDB-lite"/>
    </source>
</evidence>
<dbReference type="AlphaFoldDB" id="A0A7I8J7H3"/>
<keyword evidence="9" id="KW-0687">Ribonucleoprotein</keyword>
<evidence type="ECO:0000256" key="5">
    <source>
        <dbReference type="ARBA" id="ARBA00022737"/>
    </source>
</evidence>
<evidence type="ECO:0000313" key="14">
    <source>
        <dbReference type="EMBL" id="CAA2626860.1"/>
    </source>
</evidence>
<proteinExistence type="predicted"/>
<dbReference type="PANTHER" id="PTHR31846:SF7">
    <property type="entry name" value="CRS1 _ YHBY (CRM) DOMAIN-CONTAINING PROTEIN"/>
    <property type="match status" value="1"/>
</dbReference>
<accession>A0A7I8J7H3</accession>
<evidence type="ECO:0000256" key="10">
    <source>
        <dbReference type="PROSITE-ProRule" id="PRU00626"/>
    </source>
</evidence>
<evidence type="ECO:0000256" key="6">
    <source>
        <dbReference type="ARBA" id="ARBA00022884"/>
    </source>
</evidence>
<keyword evidence="11" id="KW-0175">Coiled coil</keyword>
<organism evidence="14">
    <name type="scientific">Spirodela intermedia</name>
    <name type="common">Intermediate duckweed</name>
    <dbReference type="NCBI Taxonomy" id="51605"/>
    <lineage>
        <taxon>Eukaryota</taxon>
        <taxon>Viridiplantae</taxon>
        <taxon>Streptophyta</taxon>
        <taxon>Embryophyta</taxon>
        <taxon>Tracheophyta</taxon>
        <taxon>Spermatophyta</taxon>
        <taxon>Magnoliopsida</taxon>
        <taxon>Liliopsida</taxon>
        <taxon>Araceae</taxon>
        <taxon>Lemnoideae</taxon>
        <taxon>Spirodela</taxon>
    </lineage>
</organism>
<dbReference type="EMBL" id="CACRZD030000009">
    <property type="protein sequence ID" value="CAA6666157.1"/>
    <property type="molecule type" value="Genomic_DNA"/>
</dbReference>
<feature type="compositionally biased region" description="Polar residues" evidence="12">
    <location>
        <begin position="1"/>
        <end position="11"/>
    </location>
</feature>
<dbReference type="GO" id="GO:0009507">
    <property type="term" value="C:chloroplast"/>
    <property type="evidence" value="ECO:0007669"/>
    <property type="project" value="UniProtKB-SubCell"/>
</dbReference>
<evidence type="ECO:0000256" key="8">
    <source>
        <dbReference type="ARBA" id="ARBA00023187"/>
    </source>
</evidence>
<dbReference type="SMART" id="SM01103">
    <property type="entry name" value="CRS1_YhbY"/>
    <property type="match status" value="3"/>
</dbReference>
<sequence>MISSILETLKTSRNKDDSDLNPEMEDEDESDSVVPTRDTISFPWAKDGVNSDGQKSRWKSNTLLAEKTIPEPELRRLRNVALRMKERTKVGASGVNEALVERIRRKWKEVEVVKLKFEGPPALHMKSTHDILENWGIVIWRSGSSLVLYRGMTYGLPGMQTYPKHDDSVEISSPSPGDLTGIAVEENEEDGSIPLSNSSDVISVTSDDPSLGSKDNFDIDSLLDELGPRFRDWSGRNPLPVDADLLPAVVPGYKPPFRLLPYKTKLVLRNGEMTYLRRLARSMPPHFALGHCEIVEKSIIAKIAIKRGVPNTCNERMAEEIKKLTGGVLLSRNKEFVVFYRGNDFLVPTITEVLSERQNLANVRQDEEEQARLRASAFMASSTRASTVPLVAGTLAETLEAKTRWDSQPDDEEREKMARELTLERHASDIRFLEKKLNIAREKVNRAEKALMKVQAFLSPAELPTDLETVTDEERSLYRKMGLKMKAFLSLGRREVFDGTVENMHLNWKHRELVKIIVRGKSFPQVKHIAISLEAESGGVLISVDKTTKGYAIIVYRGKNYRRPQVLRPKNLLTRRQALARSIELQRREALNFHISTLRDRIEMLKSDLERMKVNGAGHQDARSLLDRLYLSDDDVEDEGEEAYLGTYDSDDDDVDE</sequence>
<reference evidence="14 15" key="1">
    <citation type="submission" date="2019-12" db="EMBL/GenBank/DDBJ databases">
        <authorList>
            <person name="Scholz U."/>
            <person name="Mascher M."/>
            <person name="Fiebig A."/>
        </authorList>
    </citation>
    <scope>NUCLEOTIDE SEQUENCE</scope>
</reference>
<dbReference type="Gene3D" id="3.30.110.60">
    <property type="entry name" value="YhbY-like"/>
    <property type="match status" value="3"/>
</dbReference>
<evidence type="ECO:0000256" key="4">
    <source>
        <dbReference type="ARBA" id="ARBA00022664"/>
    </source>
</evidence>
<keyword evidence="4" id="KW-0507">mRNA processing</keyword>
<name>A0A7I8J7H3_SPIIN</name>
<evidence type="ECO:0000256" key="2">
    <source>
        <dbReference type="ARBA" id="ARBA00022528"/>
    </source>
</evidence>
<dbReference type="GO" id="GO:0000373">
    <property type="term" value="P:Group II intron splicing"/>
    <property type="evidence" value="ECO:0007669"/>
    <property type="project" value="UniProtKB-ARBA"/>
</dbReference>
<feature type="coiled-coil region" evidence="11">
    <location>
        <begin position="423"/>
        <end position="450"/>
    </location>
</feature>
<feature type="region of interest" description="Disordered" evidence="12">
    <location>
        <begin position="190"/>
        <end position="209"/>
    </location>
</feature>
<evidence type="ECO:0000256" key="11">
    <source>
        <dbReference type="SAM" id="Coils"/>
    </source>
</evidence>
<keyword evidence="15" id="KW-1185">Reference proteome</keyword>
<dbReference type="InterPro" id="IPR035920">
    <property type="entry name" value="YhbY-like_sf"/>
</dbReference>
<dbReference type="GO" id="GO:1990904">
    <property type="term" value="C:ribonucleoprotein complex"/>
    <property type="evidence" value="ECO:0007669"/>
    <property type="project" value="UniProtKB-KW"/>
</dbReference>
<feature type="compositionally biased region" description="Acidic residues" evidence="12">
    <location>
        <begin position="19"/>
        <end position="31"/>
    </location>
</feature>
<feature type="region of interest" description="Disordered" evidence="12">
    <location>
        <begin position="1"/>
        <end position="37"/>
    </location>
</feature>
<keyword evidence="5" id="KW-0677">Repeat</keyword>
<dbReference type="InterPro" id="IPR045278">
    <property type="entry name" value="CRS1/CFM2/CFM3"/>
</dbReference>
<evidence type="ECO:0000256" key="9">
    <source>
        <dbReference type="ARBA" id="ARBA00023274"/>
    </source>
</evidence>
<keyword evidence="8" id="KW-0508">mRNA splicing</keyword>
<keyword evidence="3" id="KW-0934">Plastid</keyword>
<keyword evidence="6 10" id="KW-0694">RNA-binding</keyword>
<keyword evidence="7" id="KW-0809">Transit peptide</keyword>
<protein>
    <recommendedName>
        <fullName evidence="13">CRM domain-containing protein</fullName>
    </recommendedName>
</protein>
<evidence type="ECO:0000313" key="15">
    <source>
        <dbReference type="Proteomes" id="UP001189122"/>
    </source>
</evidence>